<accession>A0A1I7MTR0</accession>
<feature type="signal peptide" evidence="1">
    <location>
        <begin position="1"/>
        <end position="24"/>
    </location>
</feature>
<organism evidence="3 4">
    <name type="scientific">Hyphomicrobium facile</name>
    <dbReference type="NCBI Taxonomy" id="51670"/>
    <lineage>
        <taxon>Bacteria</taxon>
        <taxon>Pseudomonadati</taxon>
        <taxon>Pseudomonadota</taxon>
        <taxon>Alphaproteobacteria</taxon>
        <taxon>Hyphomicrobiales</taxon>
        <taxon>Hyphomicrobiaceae</taxon>
        <taxon>Hyphomicrobium</taxon>
    </lineage>
</organism>
<dbReference type="PANTHER" id="PTHR36507">
    <property type="entry name" value="BLL1555 PROTEIN"/>
    <property type="match status" value="1"/>
</dbReference>
<dbReference type="Gene3D" id="2.60.40.420">
    <property type="entry name" value="Cupredoxins - blue copper proteins"/>
    <property type="match status" value="1"/>
</dbReference>
<dbReference type="Pfam" id="PF13473">
    <property type="entry name" value="Cupredoxin_1"/>
    <property type="match status" value="1"/>
</dbReference>
<dbReference type="AlphaFoldDB" id="A0A1I7MTR0"/>
<dbReference type="PANTHER" id="PTHR36507:SF1">
    <property type="entry name" value="BLL1555 PROTEIN"/>
    <property type="match status" value="1"/>
</dbReference>
<evidence type="ECO:0000313" key="3">
    <source>
        <dbReference type="EMBL" id="SFV25785.1"/>
    </source>
</evidence>
<keyword evidence="1" id="KW-0732">Signal</keyword>
<evidence type="ECO:0000313" key="4">
    <source>
        <dbReference type="Proteomes" id="UP000199423"/>
    </source>
</evidence>
<dbReference type="EMBL" id="FPCH01000001">
    <property type="protein sequence ID" value="SFV25785.1"/>
    <property type="molecule type" value="Genomic_DNA"/>
</dbReference>
<gene>
    <name evidence="3" type="ORF">SAMN04488557_0127</name>
</gene>
<dbReference type="InterPro" id="IPR052721">
    <property type="entry name" value="ET_Amicyanin"/>
</dbReference>
<dbReference type="SUPFAM" id="SSF49503">
    <property type="entry name" value="Cupredoxins"/>
    <property type="match status" value="1"/>
</dbReference>
<dbReference type="RefSeq" id="WP_092862748.1">
    <property type="nucleotide sequence ID" value="NZ_FPCH01000001.1"/>
</dbReference>
<dbReference type="STRING" id="51670.SAMN04488557_0127"/>
<feature type="domain" description="EfeO-type cupredoxin-like" evidence="2">
    <location>
        <begin position="9"/>
        <end position="103"/>
    </location>
</feature>
<keyword evidence="4" id="KW-1185">Reference proteome</keyword>
<dbReference type="InterPro" id="IPR028096">
    <property type="entry name" value="EfeO_Cupredoxin"/>
</dbReference>
<dbReference type="InterPro" id="IPR008972">
    <property type="entry name" value="Cupredoxin"/>
</dbReference>
<feature type="chain" id="PRO_5011522378" evidence="1">
    <location>
        <begin position="25"/>
        <end position="108"/>
    </location>
</feature>
<sequence length="108" mass="11700">MRATLRCSAMLILLQFANATSALAGEVVQVKISDLAFLPADITVKVGDTVEWLNGDFIDHTATAKNGDWDVMVIAEKSARLQLTHAGTIDYFCRVHPGMTGTIHIVAE</sequence>
<reference evidence="4" key="1">
    <citation type="submission" date="2016-10" db="EMBL/GenBank/DDBJ databases">
        <authorList>
            <person name="Varghese N."/>
            <person name="Submissions S."/>
        </authorList>
    </citation>
    <scope>NUCLEOTIDE SEQUENCE [LARGE SCALE GENOMIC DNA]</scope>
    <source>
        <strain evidence="4">DSM 1565</strain>
    </source>
</reference>
<protein>
    <submittedName>
        <fullName evidence="3">Plastocyanin</fullName>
    </submittedName>
</protein>
<dbReference type="OrthoDB" id="9796416at2"/>
<evidence type="ECO:0000259" key="2">
    <source>
        <dbReference type="Pfam" id="PF13473"/>
    </source>
</evidence>
<dbReference type="Proteomes" id="UP000199423">
    <property type="component" value="Unassembled WGS sequence"/>
</dbReference>
<proteinExistence type="predicted"/>
<name>A0A1I7MTR0_9HYPH</name>
<evidence type="ECO:0000256" key="1">
    <source>
        <dbReference type="SAM" id="SignalP"/>
    </source>
</evidence>